<dbReference type="Proteomes" id="UP000293347">
    <property type="component" value="Unassembled WGS sequence"/>
</dbReference>
<gene>
    <name evidence="2" type="ORF">EZ437_20630</name>
</gene>
<proteinExistence type="predicted"/>
<evidence type="ECO:0000313" key="3">
    <source>
        <dbReference type="Proteomes" id="UP000293347"/>
    </source>
</evidence>
<dbReference type="EMBL" id="SJSL01000010">
    <property type="protein sequence ID" value="TCC96799.1"/>
    <property type="molecule type" value="Genomic_DNA"/>
</dbReference>
<dbReference type="AlphaFoldDB" id="A0A4R0N9C5"/>
<name>A0A4R0N9C5_9SPHI</name>
<feature type="compositionally biased region" description="Polar residues" evidence="1">
    <location>
        <begin position="1"/>
        <end position="11"/>
    </location>
</feature>
<feature type="region of interest" description="Disordered" evidence="1">
    <location>
        <begin position="1"/>
        <end position="84"/>
    </location>
</feature>
<sequence length="84" mass="8870">MKASHSQSDSADNGIPPKDGPKIITDPALTAETDDLNTDEAVSSPEIGAEAEKADKPEEDKKDLTINNAAIGLNHDENDDLSLN</sequence>
<organism evidence="2 3">
    <name type="scientific">Pedobacter psychroterrae</name>
    <dbReference type="NCBI Taxonomy" id="2530453"/>
    <lineage>
        <taxon>Bacteria</taxon>
        <taxon>Pseudomonadati</taxon>
        <taxon>Bacteroidota</taxon>
        <taxon>Sphingobacteriia</taxon>
        <taxon>Sphingobacteriales</taxon>
        <taxon>Sphingobacteriaceae</taxon>
        <taxon>Pedobacter</taxon>
    </lineage>
</organism>
<dbReference type="RefSeq" id="WP_131598033.1">
    <property type="nucleotide sequence ID" value="NZ_SJSL01000010.1"/>
</dbReference>
<keyword evidence="3" id="KW-1185">Reference proteome</keyword>
<reference evidence="2 3" key="1">
    <citation type="submission" date="2019-02" db="EMBL/GenBank/DDBJ databases">
        <title>Pedobacter sp. RP-1-14 sp. nov., isolated from Arctic soil.</title>
        <authorList>
            <person name="Dahal R.H."/>
        </authorList>
    </citation>
    <scope>NUCLEOTIDE SEQUENCE [LARGE SCALE GENOMIC DNA]</scope>
    <source>
        <strain evidence="2 3">RP-1-14</strain>
    </source>
</reference>
<evidence type="ECO:0000313" key="2">
    <source>
        <dbReference type="EMBL" id="TCC96799.1"/>
    </source>
</evidence>
<comment type="caution">
    <text evidence="2">The sequence shown here is derived from an EMBL/GenBank/DDBJ whole genome shotgun (WGS) entry which is preliminary data.</text>
</comment>
<protein>
    <submittedName>
        <fullName evidence="2">Uncharacterized protein</fullName>
    </submittedName>
</protein>
<accession>A0A4R0N9C5</accession>
<evidence type="ECO:0000256" key="1">
    <source>
        <dbReference type="SAM" id="MobiDB-lite"/>
    </source>
</evidence>
<feature type="compositionally biased region" description="Basic and acidic residues" evidence="1">
    <location>
        <begin position="50"/>
        <end position="64"/>
    </location>
</feature>